<sequence>MVDDEEMVMPTTMESKDTPNTVYRLNRRFGLSNGEFDWIRLNSLIPVTVLVDDGE</sequence>
<proteinExistence type="predicted"/>
<accession>A0A0R3WHH4</accession>
<name>A0A0R3WHH4_TAEAS</name>
<dbReference type="EMBL" id="UYRS01022727">
    <property type="protein sequence ID" value="VDK51789.1"/>
    <property type="molecule type" value="Genomic_DNA"/>
</dbReference>
<dbReference type="WBParaSite" id="TASK_0001031701-mRNA-1">
    <property type="protein sequence ID" value="TASK_0001031701-mRNA-1"/>
    <property type="gene ID" value="TASK_0001031701"/>
</dbReference>
<gene>
    <name evidence="1" type="ORF">TASK_LOCUS10318</name>
</gene>
<protein>
    <submittedName>
        <fullName evidence="3">PAS domain-containing protein</fullName>
    </submittedName>
</protein>
<keyword evidence="2" id="KW-1185">Reference proteome</keyword>
<dbReference type="AlphaFoldDB" id="A0A0R3WHH4"/>
<evidence type="ECO:0000313" key="1">
    <source>
        <dbReference type="EMBL" id="VDK51789.1"/>
    </source>
</evidence>
<dbReference type="Proteomes" id="UP000282613">
    <property type="component" value="Unassembled WGS sequence"/>
</dbReference>
<organism evidence="3">
    <name type="scientific">Taenia asiatica</name>
    <name type="common">Asian tapeworm</name>
    <dbReference type="NCBI Taxonomy" id="60517"/>
    <lineage>
        <taxon>Eukaryota</taxon>
        <taxon>Metazoa</taxon>
        <taxon>Spiralia</taxon>
        <taxon>Lophotrochozoa</taxon>
        <taxon>Platyhelminthes</taxon>
        <taxon>Cestoda</taxon>
        <taxon>Eucestoda</taxon>
        <taxon>Cyclophyllidea</taxon>
        <taxon>Taeniidae</taxon>
        <taxon>Taenia</taxon>
    </lineage>
</organism>
<dbReference type="STRING" id="60517.A0A0R3WHH4"/>
<reference evidence="3" key="1">
    <citation type="submission" date="2017-02" db="UniProtKB">
        <authorList>
            <consortium name="WormBaseParasite"/>
        </authorList>
    </citation>
    <scope>IDENTIFICATION</scope>
</reference>
<evidence type="ECO:0000313" key="3">
    <source>
        <dbReference type="WBParaSite" id="TASK_0001031701-mRNA-1"/>
    </source>
</evidence>
<evidence type="ECO:0000313" key="2">
    <source>
        <dbReference type="Proteomes" id="UP000282613"/>
    </source>
</evidence>
<reference evidence="1 2" key="2">
    <citation type="submission" date="2018-11" db="EMBL/GenBank/DDBJ databases">
        <authorList>
            <consortium name="Pathogen Informatics"/>
        </authorList>
    </citation>
    <scope>NUCLEOTIDE SEQUENCE [LARGE SCALE GENOMIC DNA]</scope>
</reference>